<accession>A0A848KDB1</accession>
<gene>
    <name evidence="2" type="ORF">FGL95_03080</name>
</gene>
<feature type="signal peptide" evidence="1">
    <location>
        <begin position="1"/>
        <end position="24"/>
    </location>
</feature>
<organism evidence="2 3">
    <name type="scientific">Antrihabitans stalactiti</name>
    <dbReference type="NCBI Taxonomy" id="2584121"/>
    <lineage>
        <taxon>Bacteria</taxon>
        <taxon>Bacillati</taxon>
        <taxon>Actinomycetota</taxon>
        <taxon>Actinomycetes</taxon>
        <taxon>Mycobacteriales</taxon>
        <taxon>Nocardiaceae</taxon>
        <taxon>Antrihabitans</taxon>
    </lineage>
</organism>
<comment type="caution">
    <text evidence="2">The sequence shown here is derived from an EMBL/GenBank/DDBJ whole genome shotgun (WGS) entry which is preliminary data.</text>
</comment>
<evidence type="ECO:0000256" key="1">
    <source>
        <dbReference type="SAM" id="SignalP"/>
    </source>
</evidence>
<dbReference type="AlphaFoldDB" id="A0A848KDB1"/>
<keyword evidence="1" id="KW-0732">Signal</keyword>
<name>A0A848KDB1_9NOCA</name>
<dbReference type="EMBL" id="VCQU01000001">
    <property type="protein sequence ID" value="NMN94017.1"/>
    <property type="molecule type" value="Genomic_DNA"/>
</dbReference>
<evidence type="ECO:0000313" key="3">
    <source>
        <dbReference type="Proteomes" id="UP000535543"/>
    </source>
</evidence>
<reference evidence="2 3" key="1">
    <citation type="submission" date="2019-05" db="EMBL/GenBank/DDBJ databases">
        <authorList>
            <person name="Lee S.D."/>
        </authorList>
    </citation>
    <scope>NUCLEOTIDE SEQUENCE [LARGE SCALE GENOMIC DNA]</scope>
    <source>
        <strain evidence="2 3">YC2-7</strain>
    </source>
</reference>
<dbReference type="Proteomes" id="UP000535543">
    <property type="component" value="Unassembled WGS sequence"/>
</dbReference>
<evidence type="ECO:0000313" key="2">
    <source>
        <dbReference type="EMBL" id="NMN94017.1"/>
    </source>
</evidence>
<keyword evidence="3" id="KW-1185">Reference proteome</keyword>
<reference evidence="2 3" key="2">
    <citation type="submission" date="2020-06" db="EMBL/GenBank/DDBJ databases">
        <title>Antribacter stalactiti gen. nov., sp. nov., a new member of the family Nacardiaceae isolated from a cave.</title>
        <authorList>
            <person name="Kim I.S."/>
        </authorList>
    </citation>
    <scope>NUCLEOTIDE SEQUENCE [LARGE SCALE GENOMIC DNA]</scope>
    <source>
        <strain evidence="2 3">YC2-7</strain>
    </source>
</reference>
<protein>
    <submittedName>
        <fullName evidence="2">Uncharacterized protein</fullName>
    </submittedName>
</protein>
<proteinExistence type="predicted"/>
<sequence>MSTKNLTAKAVATVALALSIGALAAPTANAERPSYVPEPTPALQVGSSNIGICANVPIWPFPAIGIYLCI</sequence>
<feature type="chain" id="PRO_5039168797" evidence="1">
    <location>
        <begin position="25"/>
        <end position="70"/>
    </location>
</feature>